<dbReference type="EMBL" id="JAPDMZ010000359">
    <property type="protein sequence ID" value="KAK0543475.1"/>
    <property type="molecule type" value="Genomic_DNA"/>
</dbReference>
<dbReference type="Pfam" id="PF03097">
    <property type="entry name" value="BRO1"/>
    <property type="match status" value="1"/>
</dbReference>
<dbReference type="AlphaFoldDB" id="A0AAN6JV28"/>
<evidence type="ECO:0000256" key="2">
    <source>
        <dbReference type="ARBA" id="ARBA00022193"/>
    </source>
</evidence>
<dbReference type="InterPro" id="IPR037505">
    <property type="entry name" value="pH-resp_palC"/>
</dbReference>
<proteinExistence type="inferred from homology"/>
<evidence type="ECO:0000313" key="6">
    <source>
        <dbReference type="Proteomes" id="UP001176517"/>
    </source>
</evidence>
<comment type="similarity">
    <text evidence="1">Belongs to the palC family.</text>
</comment>
<feature type="domain" description="BRO1" evidence="4">
    <location>
        <begin position="1"/>
        <end position="572"/>
    </location>
</feature>
<comment type="caution">
    <text evidence="5">The sequence shown here is derived from an EMBL/GenBank/DDBJ whole genome shotgun (WGS) entry which is preliminary data.</text>
</comment>
<evidence type="ECO:0000256" key="1">
    <source>
        <dbReference type="ARBA" id="ARBA00010997"/>
    </source>
</evidence>
<evidence type="ECO:0000259" key="4">
    <source>
        <dbReference type="PROSITE" id="PS51180"/>
    </source>
</evidence>
<keyword evidence="6" id="KW-1185">Reference proteome</keyword>
<feature type="region of interest" description="Disordered" evidence="3">
    <location>
        <begin position="483"/>
        <end position="502"/>
    </location>
</feature>
<feature type="compositionally biased region" description="Acidic residues" evidence="3">
    <location>
        <begin position="360"/>
        <end position="371"/>
    </location>
</feature>
<dbReference type="GO" id="GO:0005886">
    <property type="term" value="C:plasma membrane"/>
    <property type="evidence" value="ECO:0007669"/>
    <property type="project" value="TreeGrafter"/>
</dbReference>
<accession>A0AAN6JV28</accession>
<sequence length="663" mass="69206">MYLHELPTTGEIVFSDHFLPSSSNLISSLSQATELRSNIRALLKNIKHSPNSTNDVSTSANTYTTKDWIKIVKATEEYLPSLFAIYNCLQTDDLILKHDHHPAFSWRSCFSSSSSSPRISINSIHYELLSVLLLQATSLSNTATSIVNALPPDYERIRTLTQAQRKVNDDKLKLAADLLCRAAGIFEYVASSFIPAWELEVGHIDPRPPETTTELAKALSKLALADAQTLAIRKLLSPSIALAEDTITPGPPLPQSHPSPSLLAKLHLETYELYQSAEHLARLSAGSNKRAAAATAAAAGKGTAGTGGVALGESASGRVIGGSGGTRVREPSAPLAQNTAALQLSRPSTADDMSAPSIDGSEDVDGAGIEDDGGRRLKGSPALPSSNPNKFSKFLKFGNHGGGGSDEKETGRGVGGSGGSRGLVGIGGTGGGITSSLLSYLSTNAIFARAQAYRWLAIDSGEQRSAYGEALAYLNLARAELGDSSSSGKDISSANGSNGSSGKLARKLADLSTLPGSSNSKRIKELRQELKGRSAIELKDTLHWTRAYTKLNDTITFYPVLSSTEVLGKVPAGRAALGLKTFVPPTPAFGPGSSGPTREIIASEADADPGLAGAGLGDGLSRLALGGEGGAGDVPPPERSLLGTDKATAADKRAQYAGAGQYF</sequence>
<feature type="region of interest" description="Disordered" evidence="3">
    <location>
        <begin position="340"/>
        <end position="420"/>
    </location>
</feature>
<dbReference type="PANTHER" id="PTHR40463:SF1">
    <property type="entry name" value="PH-RESPONSE REGULATOR PROTEIN PALC"/>
    <property type="match status" value="1"/>
</dbReference>
<gene>
    <name evidence="5" type="ORF">OC846_006404</name>
</gene>
<dbReference type="Gene3D" id="1.25.40.280">
    <property type="entry name" value="alix/aip1 like domains"/>
    <property type="match status" value="2"/>
</dbReference>
<protein>
    <recommendedName>
        <fullName evidence="2">pH-response regulator protein palC</fullName>
    </recommendedName>
</protein>
<dbReference type="PROSITE" id="PS51180">
    <property type="entry name" value="BRO1"/>
    <property type="match status" value="1"/>
</dbReference>
<dbReference type="GO" id="GO:0071467">
    <property type="term" value="P:cellular response to pH"/>
    <property type="evidence" value="ECO:0007669"/>
    <property type="project" value="InterPro"/>
</dbReference>
<dbReference type="Proteomes" id="UP001176517">
    <property type="component" value="Unassembled WGS sequence"/>
</dbReference>
<dbReference type="PANTHER" id="PTHR40463">
    <property type="entry name" value="PH-RESPONSE REGULATOR PROTEIN PALC"/>
    <property type="match status" value="1"/>
</dbReference>
<dbReference type="SMART" id="SM01041">
    <property type="entry name" value="BRO1"/>
    <property type="match status" value="1"/>
</dbReference>
<organism evidence="5 6">
    <name type="scientific">Tilletia horrida</name>
    <dbReference type="NCBI Taxonomy" id="155126"/>
    <lineage>
        <taxon>Eukaryota</taxon>
        <taxon>Fungi</taxon>
        <taxon>Dikarya</taxon>
        <taxon>Basidiomycota</taxon>
        <taxon>Ustilaginomycotina</taxon>
        <taxon>Exobasidiomycetes</taxon>
        <taxon>Tilletiales</taxon>
        <taxon>Tilletiaceae</taxon>
        <taxon>Tilletia</taxon>
    </lineage>
</organism>
<evidence type="ECO:0000313" key="5">
    <source>
        <dbReference type="EMBL" id="KAK0543475.1"/>
    </source>
</evidence>
<dbReference type="InterPro" id="IPR038499">
    <property type="entry name" value="BRO1_sf"/>
</dbReference>
<name>A0AAN6JV28_9BASI</name>
<feature type="region of interest" description="Disordered" evidence="3">
    <location>
        <begin position="625"/>
        <end position="647"/>
    </location>
</feature>
<evidence type="ECO:0000256" key="3">
    <source>
        <dbReference type="SAM" id="MobiDB-lite"/>
    </source>
</evidence>
<reference evidence="5" key="1">
    <citation type="journal article" date="2023" name="PhytoFront">
        <title>Draft Genome Resources of Seven Strains of Tilletia horrida, Causal Agent of Kernel Smut of Rice.</title>
        <authorList>
            <person name="Khanal S."/>
            <person name="Antony Babu S."/>
            <person name="Zhou X.G."/>
        </authorList>
    </citation>
    <scope>NUCLEOTIDE SEQUENCE</scope>
    <source>
        <strain evidence="5">TX6</strain>
    </source>
</reference>
<dbReference type="InterPro" id="IPR004328">
    <property type="entry name" value="BRO1_dom"/>
</dbReference>